<dbReference type="InterPro" id="IPR036244">
    <property type="entry name" value="TipA-like_antibiotic-bd"/>
</dbReference>
<dbReference type="RefSeq" id="WP_004634307.1">
    <property type="nucleotide sequence ID" value="NZ_CP046314.1"/>
</dbReference>
<dbReference type="GO" id="GO:0003700">
    <property type="term" value="F:DNA-binding transcription factor activity"/>
    <property type="evidence" value="ECO:0007669"/>
    <property type="project" value="InterPro"/>
</dbReference>
<keyword evidence="5" id="KW-0175">Coiled coil</keyword>
<evidence type="ECO:0000259" key="6">
    <source>
        <dbReference type="PROSITE" id="PS50937"/>
    </source>
</evidence>
<keyword evidence="4" id="KW-0804">Transcription</keyword>
<evidence type="ECO:0000256" key="1">
    <source>
        <dbReference type="ARBA" id="ARBA00023015"/>
    </source>
</evidence>
<evidence type="ECO:0000256" key="4">
    <source>
        <dbReference type="ARBA" id="ARBA00023163"/>
    </source>
</evidence>
<dbReference type="InterPro" id="IPR000551">
    <property type="entry name" value="MerR-type_HTH_dom"/>
</dbReference>
<dbReference type="SUPFAM" id="SSF89082">
    <property type="entry name" value="Antibiotic binding domain of TipA-like multidrug resistance regulators"/>
    <property type="match status" value="1"/>
</dbReference>
<dbReference type="AlphaFoldDB" id="A0AAP9HDU1"/>
<dbReference type="InterPro" id="IPR012925">
    <property type="entry name" value="TipAS_dom"/>
</dbReference>
<proteinExistence type="predicted"/>
<feature type="domain" description="HTH merR-type" evidence="6">
    <location>
        <begin position="1"/>
        <end position="69"/>
    </location>
</feature>
<dbReference type="Proteomes" id="UP000425411">
    <property type="component" value="Chromosome"/>
</dbReference>
<accession>A0AAP9HDU1</accession>
<sequence>MYLIKKVSELSGVSVRTLHHYDEIGLLSPQKKENGYRYYSEEDISFLQMILFYKYLGFPLKKIKELLKKEDSEVLYHLRKQLDLMQKEKQKLLTLLKTLEKTIESQERRITMSAKEKFSGFRYQDNQKYKQAAIDMYGKEVIEEAIEKQKGKEQEIADGFNEIFFAFSENISKEISATSKENIDLAEKLHKHLCKYAFDCPIDVFSSIGHGYVQNIEFKNNLDKFGEGTAQYVCDAIQQYVKQEKGEK</sequence>
<dbReference type="EMBL" id="CP046314">
    <property type="protein sequence ID" value="QGS09121.1"/>
    <property type="molecule type" value="Genomic_DNA"/>
</dbReference>
<organism evidence="7 8">
    <name type="scientific">Gemella morbillorum</name>
    <dbReference type="NCBI Taxonomy" id="29391"/>
    <lineage>
        <taxon>Bacteria</taxon>
        <taxon>Bacillati</taxon>
        <taxon>Bacillota</taxon>
        <taxon>Bacilli</taxon>
        <taxon>Bacillales</taxon>
        <taxon>Gemellaceae</taxon>
        <taxon>Gemella</taxon>
    </lineage>
</organism>
<evidence type="ECO:0000313" key="8">
    <source>
        <dbReference type="Proteomes" id="UP000425411"/>
    </source>
</evidence>
<dbReference type="PANTHER" id="PTHR30204">
    <property type="entry name" value="REDOX-CYCLING DRUG-SENSING TRANSCRIPTIONAL ACTIVATOR SOXR"/>
    <property type="match status" value="1"/>
</dbReference>
<protein>
    <submittedName>
        <fullName evidence="7">MerR family transcriptional regulator</fullName>
    </submittedName>
</protein>
<evidence type="ECO:0000256" key="2">
    <source>
        <dbReference type="ARBA" id="ARBA00023125"/>
    </source>
</evidence>
<dbReference type="Gene3D" id="1.10.1660.10">
    <property type="match status" value="1"/>
</dbReference>
<dbReference type="Gene3D" id="1.10.490.50">
    <property type="entry name" value="Antibiotic binding domain of TipA-like multidrug resistance regulators"/>
    <property type="match status" value="1"/>
</dbReference>
<keyword evidence="3" id="KW-0010">Activator</keyword>
<dbReference type="InterPro" id="IPR047057">
    <property type="entry name" value="MerR_fam"/>
</dbReference>
<keyword evidence="1" id="KW-0805">Transcription regulation</keyword>
<dbReference type="Pfam" id="PF13411">
    <property type="entry name" value="MerR_1"/>
    <property type="match status" value="1"/>
</dbReference>
<dbReference type="PANTHER" id="PTHR30204:SF90">
    <property type="entry name" value="HTH-TYPE TRANSCRIPTIONAL ACTIVATOR MTA"/>
    <property type="match status" value="1"/>
</dbReference>
<keyword evidence="8" id="KW-1185">Reference proteome</keyword>
<dbReference type="PROSITE" id="PS50937">
    <property type="entry name" value="HTH_MERR_2"/>
    <property type="match status" value="1"/>
</dbReference>
<dbReference type="SUPFAM" id="SSF46955">
    <property type="entry name" value="Putative DNA-binding domain"/>
    <property type="match status" value="1"/>
</dbReference>
<gene>
    <name evidence="7" type="ORF">FOC49_04190</name>
</gene>
<evidence type="ECO:0000313" key="7">
    <source>
        <dbReference type="EMBL" id="QGS09121.1"/>
    </source>
</evidence>
<keyword evidence="2" id="KW-0238">DNA-binding</keyword>
<reference evidence="7 8" key="1">
    <citation type="submission" date="2019-11" db="EMBL/GenBank/DDBJ databases">
        <title>FDA dAtabase for Regulatory Grade micrObial Sequences (FDA-ARGOS): Supporting development and validation of Infectious Disease Dx tests.</title>
        <authorList>
            <person name="Turner S."/>
            <person name="Byrd R."/>
            <person name="Tallon L."/>
            <person name="Sadzewicz L."/>
            <person name="Vavikolanu K."/>
            <person name="Mehta A."/>
            <person name="Aluvathingal J."/>
            <person name="Nadendla S."/>
            <person name="Myers T."/>
            <person name="Yan Y."/>
            <person name="Sichtig H."/>
        </authorList>
    </citation>
    <scope>NUCLEOTIDE SEQUENCE [LARGE SCALE GENOMIC DNA]</scope>
    <source>
        <strain evidence="7 8">FDAARGOS_741</strain>
    </source>
</reference>
<evidence type="ECO:0000256" key="5">
    <source>
        <dbReference type="SAM" id="Coils"/>
    </source>
</evidence>
<dbReference type="CDD" id="cd01106">
    <property type="entry name" value="HTH_TipAL-Mta"/>
    <property type="match status" value="1"/>
</dbReference>
<dbReference type="GO" id="GO:0003677">
    <property type="term" value="F:DNA binding"/>
    <property type="evidence" value="ECO:0007669"/>
    <property type="project" value="UniProtKB-KW"/>
</dbReference>
<dbReference type="Pfam" id="PF07739">
    <property type="entry name" value="TipAS"/>
    <property type="match status" value="1"/>
</dbReference>
<feature type="coiled-coil region" evidence="5">
    <location>
        <begin position="82"/>
        <end position="116"/>
    </location>
</feature>
<name>A0AAP9HDU1_9BACL</name>
<dbReference type="InterPro" id="IPR009061">
    <property type="entry name" value="DNA-bd_dom_put_sf"/>
</dbReference>
<evidence type="ECO:0000256" key="3">
    <source>
        <dbReference type="ARBA" id="ARBA00023159"/>
    </source>
</evidence>
<dbReference type="SMART" id="SM00422">
    <property type="entry name" value="HTH_MERR"/>
    <property type="match status" value="1"/>
</dbReference>